<evidence type="ECO:0000256" key="1">
    <source>
        <dbReference type="ARBA" id="ARBA00004370"/>
    </source>
</evidence>
<dbReference type="SUPFAM" id="SSF56112">
    <property type="entry name" value="Protein kinase-like (PK-like)"/>
    <property type="match status" value="1"/>
</dbReference>
<dbReference type="InterPro" id="IPR032675">
    <property type="entry name" value="LRR_dom_sf"/>
</dbReference>
<feature type="domain" description="Protein kinase" evidence="9">
    <location>
        <begin position="359"/>
        <end position="636"/>
    </location>
</feature>
<dbReference type="Pfam" id="PF00069">
    <property type="entry name" value="Pkinase"/>
    <property type="match status" value="1"/>
</dbReference>
<dbReference type="Gene3D" id="2.60.120.10">
    <property type="entry name" value="Jelly Rolls"/>
    <property type="match status" value="1"/>
</dbReference>
<keyword evidence="4" id="KW-0677">Repeat</keyword>
<dbReference type="Pfam" id="PF00560">
    <property type="entry name" value="LRR_1"/>
    <property type="match status" value="4"/>
</dbReference>
<evidence type="ECO:0000256" key="8">
    <source>
        <dbReference type="SAM" id="Phobius"/>
    </source>
</evidence>
<evidence type="ECO:0000259" key="9">
    <source>
        <dbReference type="PROSITE" id="PS50011"/>
    </source>
</evidence>
<keyword evidence="6 8" id="KW-0472">Membrane</keyword>
<evidence type="ECO:0000256" key="6">
    <source>
        <dbReference type="ARBA" id="ARBA00023136"/>
    </source>
</evidence>
<gene>
    <name evidence="10" type="ORF">KY290_012351</name>
</gene>
<accession>A0ABQ7W593</accession>
<keyword evidence="11" id="KW-1185">Reference proteome</keyword>
<feature type="transmembrane region" description="Helical" evidence="8">
    <location>
        <begin position="265"/>
        <end position="285"/>
    </location>
</feature>
<dbReference type="SUPFAM" id="SSF52058">
    <property type="entry name" value="L domain-like"/>
    <property type="match status" value="1"/>
</dbReference>
<dbReference type="InterPro" id="IPR046959">
    <property type="entry name" value="PRK1-6/SRF4-like"/>
</dbReference>
<dbReference type="InterPro" id="IPR014710">
    <property type="entry name" value="RmlC-like_jellyroll"/>
</dbReference>
<feature type="region of interest" description="Disordered" evidence="7">
    <location>
        <begin position="306"/>
        <end position="339"/>
    </location>
</feature>
<dbReference type="Gene3D" id="3.30.200.20">
    <property type="entry name" value="Phosphorylase Kinase, domain 1"/>
    <property type="match status" value="1"/>
</dbReference>
<dbReference type="Gene3D" id="3.80.10.10">
    <property type="entry name" value="Ribonuclease Inhibitor"/>
    <property type="match status" value="2"/>
</dbReference>
<comment type="caution">
    <text evidence="10">The sequence shown here is derived from an EMBL/GenBank/DDBJ whole genome shotgun (WGS) entry which is preliminary data.</text>
</comment>
<dbReference type="InterPro" id="IPR011009">
    <property type="entry name" value="Kinase-like_dom_sf"/>
</dbReference>
<sequence>MVAVPLILHLLPQASSPKKHHLFLIHISIFFLISLSNPQFSFSISEDDALIKFKESLKNTTSLDSSWLKGTSPCDKNKKWDRIQCEGNVVEGLLLGEAGLSGELDIDPLIALPGLRVLEIANNSFSGTIPEFFLLGALKSIYIDGNQFSGEIPKDFFAKMGSLKKIWFARNKFSGSIPESLTNLKYLMELRLESNAFSGRVPSFSQVSLTSIDLSNNKLQGEIPQGMSKFGADPFKGNADLCGQQLGKECNKGINKTQGAPMSKLKWIILGIVVSLLLVTILFRVKRKEDHFDKLGKENLDEGLHAGSSIRKSTSIHSKGGDSVRGSTRRGGSQGGKAMGDLVLVNNENGTFGLPDLMKAAAEVLGNGVLGSAYKAKMGNGMSVVVKRLREMNKMNRDVFDAEMRKLGKLRHKNLLQLLAYHYRKEEKLMVSEYVPKGSLLYLLHGDRGISHGELNWPTRLRIIQGVASGMCYLHSEFASYAVPHGNLKSSNILLNEKYEPLLSDYAFYPLINNTQIVQSLFAYKAPEAIQHQHLTPKCDIYCLGIIILEILTGKFPSQYLNNQKGGTDVVQWVQSAIADQRESELIDPEIVSATDSVEQMVKLLHVGAACTISDPDKRIDMKEALRRIEEIKPTASKIVAKLNLKAHPEGGFYSETFRDNSVILTRSHLPSTYKVDRPISTCIYFLLPSGSASHLHRIPCAETWHFYMGEPITVMELNETDGKVKLTCIGPDPLVDDQFVQYTVPPNVWFGAFPTKDYSISSDMQVTKAPTRDGEKHFSLVGCTCAPAFQFEDFELAKRSDLVSRFPAHESLVSLLAFPDL</sequence>
<dbReference type="CDD" id="cd06121">
    <property type="entry name" value="cupin_YML079wp"/>
    <property type="match status" value="1"/>
</dbReference>
<proteinExistence type="predicted"/>
<evidence type="ECO:0000256" key="2">
    <source>
        <dbReference type="ARBA" id="ARBA00022614"/>
    </source>
</evidence>
<dbReference type="Pfam" id="PF06172">
    <property type="entry name" value="Cupin_5"/>
    <property type="match status" value="1"/>
</dbReference>
<evidence type="ECO:0000256" key="3">
    <source>
        <dbReference type="ARBA" id="ARBA00022692"/>
    </source>
</evidence>
<reference evidence="10 11" key="1">
    <citation type="journal article" date="2021" name="bioRxiv">
        <title>Chromosome-scale and haplotype-resolved genome assembly of a tetraploid potato cultivar.</title>
        <authorList>
            <person name="Sun H."/>
            <person name="Jiao W.-B."/>
            <person name="Krause K."/>
            <person name="Campoy J.A."/>
            <person name="Goel M."/>
            <person name="Folz-Donahue K."/>
            <person name="Kukat C."/>
            <person name="Huettel B."/>
            <person name="Schneeberger K."/>
        </authorList>
    </citation>
    <scope>NUCLEOTIDE SEQUENCE [LARGE SCALE GENOMIC DNA]</scope>
    <source>
        <strain evidence="10">SolTubOtavaFocal</strain>
        <tissue evidence="10">Leaves</tissue>
    </source>
</reference>
<organism evidence="10 11">
    <name type="scientific">Solanum tuberosum</name>
    <name type="common">Potato</name>
    <dbReference type="NCBI Taxonomy" id="4113"/>
    <lineage>
        <taxon>Eukaryota</taxon>
        <taxon>Viridiplantae</taxon>
        <taxon>Streptophyta</taxon>
        <taxon>Embryophyta</taxon>
        <taxon>Tracheophyta</taxon>
        <taxon>Spermatophyta</taxon>
        <taxon>Magnoliopsida</taxon>
        <taxon>eudicotyledons</taxon>
        <taxon>Gunneridae</taxon>
        <taxon>Pentapetalae</taxon>
        <taxon>asterids</taxon>
        <taxon>lamiids</taxon>
        <taxon>Solanales</taxon>
        <taxon>Solanaceae</taxon>
        <taxon>Solanoideae</taxon>
        <taxon>Solaneae</taxon>
        <taxon>Solanum</taxon>
    </lineage>
</organism>
<dbReference type="PANTHER" id="PTHR48007:SF17">
    <property type="entry name" value="POLLEN RECEPTOR-LIKE KINASE 3"/>
    <property type="match status" value="1"/>
</dbReference>
<dbReference type="Gene3D" id="1.10.510.10">
    <property type="entry name" value="Transferase(Phosphotransferase) domain 1"/>
    <property type="match status" value="1"/>
</dbReference>
<keyword evidence="3 8" id="KW-0812">Transmembrane</keyword>
<evidence type="ECO:0000256" key="7">
    <source>
        <dbReference type="SAM" id="MobiDB-lite"/>
    </source>
</evidence>
<keyword evidence="5 8" id="KW-1133">Transmembrane helix</keyword>
<dbReference type="SUPFAM" id="SSF51182">
    <property type="entry name" value="RmlC-like cupins"/>
    <property type="match status" value="1"/>
</dbReference>
<comment type="subcellular location">
    <subcellularLocation>
        <location evidence="1">Membrane</location>
    </subcellularLocation>
</comment>
<dbReference type="PROSITE" id="PS50011">
    <property type="entry name" value="PROTEIN_KINASE_DOM"/>
    <property type="match status" value="1"/>
</dbReference>
<dbReference type="InterPro" id="IPR011051">
    <property type="entry name" value="RmlC_Cupin_sf"/>
</dbReference>
<evidence type="ECO:0000256" key="5">
    <source>
        <dbReference type="ARBA" id="ARBA00022989"/>
    </source>
</evidence>
<evidence type="ECO:0000313" key="11">
    <source>
        <dbReference type="Proteomes" id="UP000826656"/>
    </source>
</evidence>
<dbReference type="Proteomes" id="UP000826656">
    <property type="component" value="Unassembled WGS sequence"/>
</dbReference>
<dbReference type="Pfam" id="PF08263">
    <property type="entry name" value="LRRNT_2"/>
    <property type="match status" value="1"/>
</dbReference>
<feature type="transmembrane region" description="Helical" evidence="8">
    <location>
        <begin position="20"/>
        <end position="36"/>
    </location>
</feature>
<evidence type="ECO:0000256" key="4">
    <source>
        <dbReference type="ARBA" id="ARBA00022737"/>
    </source>
</evidence>
<dbReference type="InterPro" id="IPR000719">
    <property type="entry name" value="Prot_kinase_dom"/>
</dbReference>
<protein>
    <recommendedName>
        <fullName evidence="9">Protein kinase domain-containing protein</fullName>
    </recommendedName>
</protein>
<keyword evidence="2" id="KW-0433">Leucine-rich repeat</keyword>
<dbReference type="PANTHER" id="PTHR48007">
    <property type="entry name" value="LEUCINE-RICH REPEAT RECEPTOR-LIKE PROTEIN KINASE PXC1"/>
    <property type="match status" value="1"/>
</dbReference>
<dbReference type="EMBL" id="JAIVGD010000005">
    <property type="protein sequence ID" value="KAH0775214.1"/>
    <property type="molecule type" value="Genomic_DNA"/>
</dbReference>
<dbReference type="InterPro" id="IPR001611">
    <property type="entry name" value="Leu-rich_rpt"/>
</dbReference>
<dbReference type="InterPro" id="IPR013210">
    <property type="entry name" value="LRR_N_plant-typ"/>
</dbReference>
<name>A0ABQ7W593_SOLTU</name>
<evidence type="ECO:0000313" key="10">
    <source>
        <dbReference type="EMBL" id="KAH0775214.1"/>
    </source>
</evidence>
<dbReference type="InterPro" id="IPR009327">
    <property type="entry name" value="Cupin_DUF985"/>
</dbReference>